<reference evidence="14 15" key="1">
    <citation type="submission" date="2023-08" db="EMBL/GenBank/DDBJ databases">
        <title>A Necator americanus chromosomal reference genome.</title>
        <authorList>
            <person name="Ilik V."/>
            <person name="Petrzelkova K.J."/>
            <person name="Pardy F."/>
            <person name="Fuh T."/>
            <person name="Niatou-Singa F.S."/>
            <person name="Gouil Q."/>
            <person name="Baker L."/>
            <person name="Ritchie M.E."/>
            <person name="Jex A.R."/>
            <person name="Gazzola D."/>
            <person name="Li H."/>
            <person name="Toshio Fujiwara R."/>
            <person name="Zhan B."/>
            <person name="Aroian R.V."/>
            <person name="Pafco B."/>
            <person name="Schwarz E.M."/>
        </authorList>
    </citation>
    <scope>NUCLEOTIDE SEQUENCE [LARGE SCALE GENOMIC DNA]</scope>
    <source>
        <strain evidence="14 15">Aroian</strain>
        <tissue evidence="14">Whole animal</tissue>
    </source>
</reference>
<feature type="transmembrane region" description="Helical" evidence="13">
    <location>
        <begin position="52"/>
        <end position="77"/>
    </location>
</feature>
<keyword evidence="7 13" id="KW-1133">Transmembrane helix</keyword>
<evidence type="ECO:0000256" key="5">
    <source>
        <dbReference type="ARBA" id="ARBA00022692"/>
    </source>
</evidence>
<evidence type="ECO:0008006" key="16">
    <source>
        <dbReference type="Google" id="ProtNLM"/>
    </source>
</evidence>
<gene>
    <name evidence="14" type="primary">Necator_chrIV.g16088</name>
    <name evidence="14" type="ORF">RB195_002792</name>
</gene>
<comment type="similarity">
    <text evidence="2">Belongs to the nematode receptor-like protein sre family.</text>
</comment>
<feature type="transmembrane region" description="Helical" evidence="13">
    <location>
        <begin position="505"/>
        <end position="525"/>
    </location>
</feature>
<evidence type="ECO:0000256" key="11">
    <source>
        <dbReference type="ARBA" id="ARBA00023160"/>
    </source>
</evidence>
<evidence type="ECO:0000256" key="6">
    <source>
        <dbReference type="ARBA" id="ARBA00022832"/>
    </source>
</evidence>
<dbReference type="CDD" id="cd03505">
    <property type="entry name" value="Delta9-FADS-like"/>
    <property type="match status" value="1"/>
</dbReference>
<dbReference type="Proteomes" id="UP001303046">
    <property type="component" value="Unassembled WGS sequence"/>
</dbReference>
<feature type="transmembrane region" description="Helical" evidence="13">
    <location>
        <begin position="209"/>
        <end position="231"/>
    </location>
</feature>
<evidence type="ECO:0000256" key="7">
    <source>
        <dbReference type="ARBA" id="ARBA00022989"/>
    </source>
</evidence>
<comment type="domain">
    <text evidence="12">The histidine box domains are involved in binding the catalytic metal ions.</text>
</comment>
<keyword evidence="8 12" id="KW-0560">Oxidoreductase</keyword>
<evidence type="ECO:0000256" key="8">
    <source>
        <dbReference type="ARBA" id="ARBA00023002"/>
    </source>
</evidence>
<dbReference type="PANTHER" id="PTHR11351:SF31">
    <property type="entry name" value="DESATURASE 1, ISOFORM A-RELATED"/>
    <property type="match status" value="1"/>
</dbReference>
<evidence type="ECO:0000256" key="2">
    <source>
        <dbReference type="ARBA" id="ARBA00006803"/>
    </source>
</evidence>
<evidence type="ECO:0000256" key="10">
    <source>
        <dbReference type="ARBA" id="ARBA00023136"/>
    </source>
</evidence>
<evidence type="ECO:0000313" key="14">
    <source>
        <dbReference type="EMBL" id="KAK6751031.1"/>
    </source>
</evidence>
<keyword evidence="15" id="KW-1185">Reference proteome</keyword>
<dbReference type="InterPro" id="IPR015876">
    <property type="entry name" value="Acyl-CoA_DS"/>
</dbReference>
<name>A0ABR1DNI1_NECAM</name>
<evidence type="ECO:0000256" key="9">
    <source>
        <dbReference type="ARBA" id="ARBA00023098"/>
    </source>
</evidence>
<keyword evidence="9" id="KW-0443">Lipid metabolism</keyword>
<dbReference type="PRINTS" id="PR00075">
    <property type="entry name" value="FACDDSATRASE"/>
</dbReference>
<evidence type="ECO:0000256" key="4">
    <source>
        <dbReference type="ARBA" id="ARBA00022516"/>
    </source>
</evidence>
<keyword evidence="11 12" id="KW-0275">Fatty acid biosynthesis</keyword>
<evidence type="ECO:0000256" key="13">
    <source>
        <dbReference type="SAM" id="Phobius"/>
    </source>
</evidence>
<comment type="similarity">
    <text evidence="3 12">Belongs to the fatty acid desaturase type 1 family.</text>
</comment>
<protein>
    <recommendedName>
        <fullName evidence="16">Stearoyl-CoA 9-desaturase</fullName>
    </recommendedName>
</protein>
<keyword evidence="4 12" id="KW-0444">Lipid biosynthesis</keyword>
<comment type="caution">
    <text evidence="14">The sequence shown here is derived from an EMBL/GenBank/DDBJ whole genome shotgun (WGS) entry which is preliminary data.</text>
</comment>
<comment type="subcellular location">
    <subcellularLocation>
        <location evidence="1">Membrane</location>
        <topology evidence="1">Multi-pass membrane protein</topology>
    </subcellularLocation>
</comment>
<dbReference type="PANTHER" id="PTHR11351">
    <property type="entry name" value="ACYL-COA DESATURASE"/>
    <property type="match status" value="1"/>
</dbReference>
<feature type="transmembrane region" description="Helical" evidence="13">
    <location>
        <begin position="123"/>
        <end position="149"/>
    </location>
</feature>
<organism evidence="14 15">
    <name type="scientific">Necator americanus</name>
    <name type="common">Human hookworm</name>
    <dbReference type="NCBI Taxonomy" id="51031"/>
    <lineage>
        <taxon>Eukaryota</taxon>
        <taxon>Metazoa</taxon>
        <taxon>Ecdysozoa</taxon>
        <taxon>Nematoda</taxon>
        <taxon>Chromadorea</taxon>
        <taxon>Rhabditida</taxon>
        <taxon>Rhabditina</taxon>
        <taxon>Rhabditomorpha</taxon>
        <taxon>Strongyloidea</taxon>
        <taxon>Ancylostomatidae</taxon>
        <taxon>Bunostominae</taxon>
        <taxon>Necator</taxon>
    </lineage>
</organism>
<feature type="transmembrane region" description="Helical" evidence="13">
    <location>
        <begin position="161"/>
        <end position="181"/>
    </location>
</feature>
<keyword evidence="5 12" id="KW-0812">Transmembrane</keyword>
<dbReference type="EMBL" id="JAVFWL010000004">
    <property type="protein sequence ID" value="KAK6751031.1"/>
    <property type="molecule type" value="Genomic_DNA"/>
</dbReference>
<proteinExistence type="inferred from homology"/>
<evidence type="ECO:0000256" key="12">
    <source>
        <dbReference type="RuleBase" id="RU000581"/>
    </source>
</evidence>
<feature type="transmembrane region" description="Helical" evidence="13">
    <location>
        <begin position="478"/>
        <end position="499"/>
    </location>
</feature>
<evidence type="ECO:0000256" key="1">
    <source>
        <dbReference type="ARBA" id="ARBA00004141"/>
    </source>
</evidence>
<feature type="transmembrane region" description="Helical" evidence="13">
    <location>
        <begin position="336"/>
        <end position="357"/>
    </location>
</feature>
<evidence type="ECO:0000313" key="15">
    <source>
        <dbReference type="Proteomes" id="UP001303046"/>
    </source>
</evidence>
<evidence type="ECO:0000256" key="3">
    <source>
        <dbReference type="ARBA" id="ARBA00009295"/>
    </source>
</evidence>
<sequence length="625" mass="72917">MTIAVRRDETCVCRNSLRVLFRHFIYEGTGFGRVLDDNTFLQYLENFRNVTVILLLMLTFSGQFSASLNFIAAVMDFMNMDQMRVRNVLLIQRYTESMFFVANLATCIERSVAVLAVSSYEKYISRFISVSIVIAVVFTSSGAATFLIVFMDMYQDSTLKLVYYISYSLLYFLIALSVRVYRSCFRRETEVISLQDKFQHKENCRSAPIYTYIAISEVLATILIVAFVMLIDDGLRRRDFRLVGYAVRASEIVSANRLLCINFVIFYNCFLWMRHQRRAVVDNTDAMTIITAQSRKPHTDKLITDQFLAAELDEVEKLLKEGEKIPYEMEIRWRNVILFAALHVGALIGFYQLLFVAKWPTVFWSFFLHVVGAIGVTAGAHRLWSHRAYKANLPYRILLMIMDTTAFQNDIIEWARDHRCHHKWTDTHADPHNTNRGFFFSHMGWLLVNKHPQIKEQGKKLDLSDLYADPVLMFQRRYYLTLVILLCFLLPTAVAVRFWGESPFVAFYTAALFRYCFLLHSTWFINSVAHMFGYKPYDSRITPVESVWTSVTAVGEGGHNFHHTFPQDYRASEYSLKLNWTCIFIDAFAAIGWVYDRKSVSEEYIRRQCSKYGDPDKRNKWSSHF</sequence>
<keyword evidence="6" id="KW-0276">Fatty acid metabolism</keyword>
<dbReference type="Pfam" id="PF03125">
    <property type="entry name" value="Sre"/>
    <property type="match status" value="1"/>
</dbReference>
<accession>A0ABR1DNI1</accession>
<feature type="transmembrane region" description="Helical" evidence="13">
    <location>
        <begin position="363"/>
        <end position="384"/>
    </location>
</feature>
<comment type="cofactor">
    <cofactor evidence="12">
        <name>Fe(2+)</name>
        <dbReference type="ChEBI" id="CHEBI:29033"/>
    </cofactor>
</comment>
<keyword evidence="10 13" id="KW-0472">Membrane</keyword>
<dbReference type="InterPro" id="IPR004151">
    <property type="entry name" value="7TM_GPCR_serpentine_rcpt_Sre"/>
</dbReference>
<feature type="transmembrane region" description="Helical" evidence="13">
    <location>
        <begin position="98"/>
        <end position="117"/>
    </location>
</feature>